<evidence type="ECO:0000256" key="3">
    <source>
        <dbReference type="ARBA" id="ARBA00022723"/>
    </source>
</evidence>
<keyword evidence="9" id="KW-0804">Transcription</keyword>
<evidence type="ECO:0000313" key="15">
    <source>
        <dbReference type="Proteomes" id="UP000472271"/>
    </source>
</evidence>
<evidence type="ECO:0000256" key="7">
    <source>
        <dbReference type="ARBA" id="ARBA00023015"/>
    </source>
</evidence>
<evidence type="ECO:0000256" key="8">
    <source>
        <dbReference type="ARBA" id="ARBA00023125"/>
    </source>
</evidence>
<feature type="compositionally biased region" description="Basic and acidic residues" evidence="12">
    <location>
        <begin position="90"/>
        <end position="99"/>
    </location>
</feature>
<keyword evidence="3" id="KW-0479">Metal-binding</keyword>
<keyword evidence="4" id="KW-0677">Repeat</keyword>
<dbReference type="PROSITE" id="PS50157">
    <property type="entry name" value="ZINC_FINGER_C2H2_2"/>
    <property type="match status" value="5"/>
</dbReference>
<organism evidence="14 15">
    <name type="scientific">Sphaeramia orbicularis</name>
    <name type="common">orbiculate cardinalfish</name>
    <dbReference type="NCBI Taxonomy" id="375764"/>
    <lineage>
        <taxon>Eukaryota</taxon>
        <taxon>Metazoa</taxon>
        <taxon>Chordata</taxon>
        <taxon>Craniata</taxon>
        <taxon>Vertebrata</taxon>
        <taxon>Euteleostomi</taxon>
        <taxon>Actinopterygii</taxon>
        <taxon>Neopterygii</taxon>
        <taxon>Teleostei</taxon>
        <taxon>Neoteleostei</taxon>
        <taxon>Acanthomorphata</taxon>
        <taxon>Gobiaria</taxon>
        <taxon>Kurtiformes</taxon>
        <taxon>Apogonoidei</taxon>
        <taxon>Apogonidae</taxon>
        <taxon>Apogoninae</taxon>
        <taxon>Sphaeramia</taxon>
    </lineage>
</organism>
<dbReference type="Ensembl" id="ENSSORT00005003991.1">
    <property type="protein sequence ID" value="ENSSORP00005003880.1"/>
    <property type="gene ID" value="ENSSORG00005002356.1"/>
</dbReference>
<reference evidence="14" key="1">
    <citation type="submission" date="2019-06" db="EMBL/GenBank/DDBJ databases">
        <authorList>
            <consortium name="Wellcome Sanger Institute Data Sharing"/>
        </authorList>
    </citation>
    <scope>NUCLEOTIDE SEQUENCE [LARGE SCALE GENOMIC DNA]</scope>
</reference>
<sequence>LNSSNRTDMNITKFPSTPVPVMSNDDDEEKVESSQHKVTQTVKIKEEAKKVDCGGSEPSSSFYPHRHLQRKIGEQNEDCEETENSDEDQTLNHKPDVKRRTLDSKSLLEEHMDTHTGQKLVDSSEYMMMNNDLMLSDMGFENKLYHCSACSKTFCWKSKLEIHMRIHTGERPFCCSVCGSRFKQKSSLLSHMKSHTGEKPFRCSLCQKCFGSRSQVRKHMIVHTGERPFNCPLCLKCFRDRSEVRRHMRIHTGEKPFSCSECSRRFTHRASLNNHMRKFTNHNKNVSIISTMSLTNLPRNHIIRV</sequence>
<dbReference type="PANTHER" id="PTHR23226:SF416">
    <property type="entry name" value="FI01424P"/>
    <property type="match status" value="1"/>
</dbReference>
<dbReference type="GO" id="GO:0000981">
    <property type="term" value="F:DNA-binding transcription factor activity, RNA polymerase II-specific"/>
    <property type="evidence" value="ECO:0007669"/>
    <property type="project" value="TreeGrafter"/>
</dbReference>
<dbReference type="Proteomes" id="UP000472271">
    <property type="component" value="Chromosome 11"/>
</dbReference>
<feature type="domain" description="C2H2-type" evidence="13">
    <location>
        <begin position="145"/>
        <end position="172"/>
    </location>
</feature>
<evidence type="ECO:0000256" key="6">
    <source>
        <dbReference type="ARBA" id="ARBA00022833"/>
    </source>
</evidence>
<evidence type="ECO:0000256" key="12">
    <source>
        <dbReference type="SAM" id="MobiDB-lite"/>
    </source>
</evidence>
<feature type="domain" description="C2H2-type" evidence="13">
    <location>
        <begin position="173"/>
        <end position="200"/>
    </location>
</feature>
<dbReference type="InterPro" id="IPR036236">
    <property type="entry name" value="Znf_C2H2_sf"/>
</dbReference>
<reference evidence="14" key="3">
    <citation type="submission" date="2025-09" db="UniProtKB">
        <authorList>
            <consortium name="Ensembl"/>
        </authorList>
    </citation>
    <scope>IDENTIFICATION</scope>
</reference>
<name>A0A672YH52_9TELE</name>
<evidence type="ECO:0000313" key="14">
    <source>
        <dbReference type="Ensembl" id="ENSSORP00005003880.1"/>
    </source>
</evidence>
<accession>A0A672YH52</accession>
<dbReference type="FunFam" id="3.30.160.60:FF:001506">
    <property type="entry name" value="Zinc finger protein"/>
    <property type="match status" value="1"/>
</dbReference>
<evidence type="ECO:0000256" key="4">
    <source>
        <dbReference type="ARBA" id="ARBA00022737"/>
    </source>
</evidence>
<feature type="compositionally biased region" description="Acidic residues" evidence="12">
    <location>
        <begin position="75"/>
        <end position="89"/>
    </location>
</feature>
<dbReference type="GO" id="GO:0000978">
    <property type="term" value="F:RNA polymerase II cis-regulatory region sequence-specific DNA binding"/>
    <property type="evidence" value="ECO:0007669"/>
    <property type="project" value="TreeGrafter"/>
</dbReference>
<feature type="region of interest" description="Disordered" evidence="12">
    <location>
        <begin position="1"/>
        <end position="99"/>
    </location>
</feature>
<dbReference type="SUPFAM" id="SSF57667">
    <property type="entry name" value="beta-beta-alpha zinc fingers"/>
    <property type="match status" value="3"/>
</dbReference>
<keyword evidence="8" id="KW-0238">DNA-binding</keyword>
<dbReference type="FunFam" id="3.30.160.60:FF:000213">
    <property type="entry name" value="Zinc finger protein 624"/>
    <property type="match status" value="1"/>
</dbReference>
<feature type="compositionally biased region" description="Basic and acidic residues" evidence="12">
    <location>
        <begin position="43"/>
        <end position="52"/>
    </location>
</feature>
<feature type="compositionally biased region" description="Polar residues" evidence="12">
    <location>
        <begin position="1"/>
        <end position="15"/>
    </location>
</feature>
<dbReference type="AlphaFoldDB" id="A0A672YH52"/>
<proteinExistence type="inferred from homology"/>
<comment type="similarity">
    <text evidence="2">Belongs to the krueppel C2H2-type zinc-finger protein family.</text>
</comment>
<keyword evidence="5 11" id="KW-0863">Zinc-finger</keyword>
<dbReference type="SMART" id="SM00355">
    <property type="entry name" value="ZnF_C2H2"/>
    <property type="match status" value="5"/>
</dbReference>
<evidence type="ECO:0000256" key="2">
    <source>
        <dbReference type="ARBA" id="ARBA00006991"/>
    </source>
</evidence>
<feature type="domain" description="C2H2-type" evidence="13">
    <location>
        <begin position="201"/>
        <end position="228"/>
    </location>
</feature>
<reference evidence="14" key="2">
    <citation type="submission" date="2025-08" db="UniProtKB">
        <authorList>
            <consortium name="Ensembl"/>
        </authorList>
    </citation>
    <scope>IDENTIFICATION</scope>
</reference>
<evidence type="ECO:0000256" key="9">
    <source>
        <dbReference type="ARBA" id="ARBA00023163"/>
    </source>
</evidence>
<evidence type="ECO:0000256" key="5">
    <source>
        <dbReference type="ARBA" id="ARBA00022771"/>
    </source>
</evidence>
<keyword evidence="7" id="KW-0805">Transcription regulation</keyword>
<comment type="subcellular location">
    <subcellularLocation>
        <location evidence="1">Nucleus</location>
    </subcellularLocation>
</comment>
<keyword evidence="10" id="KW-0539">Nucleus</keyword>
<dbReference type="FunFam" id="3.30.160.60:FF:002343">
    <property type="entry name" value="Zinc finger protein 33A"/>
    <property type="match status" value="1"/>
</dbReference>
<dbReference type="FunFam" id="3.30.160.60:FF:000710">
    <property type="entry name" value="Zinc finger protein 768"/>
    <property type="match status" value="1"/>
</dbReference>
<dbReference type="PANTHER" id="PTHR23226">
    <property type="entry name" value="ZINC FINGER AND SCAN DOMAIN-CONTAINING"/>
    <property type="match status" value="1"/>
</dbReference>
<dbReference type="Gene3D" id="3.30.160.60">
    <property type="entry name" value="Classic Zinc Finger"/>
    <property type="match status" value="5"/>
</dbReference>
<keyword evidence="6" id="KW-0862">Zinc</keyword>
<evidence type="ECO:0000256" key="10">
    <source>
        <dbReference type="ARBA" id="ARBA00023242"/>
    </source>
</evidence>
<keyword evidence="15" id="KW-1185">Reference proteome</keyword>
<feature type="domain" description="C2H2-type" evidence="13">
    <location>
        <begin position="257"/>
        <end position="287"/>
    </location>
</feature>
<evidence type="ECO:0000259" key="13">
    <source>
        <dbReference type="PROSITE" id="PS50157"/>
    </source>
</evidence>
<dbReference type="PROSITE" id="PS00028">
    <property type="entry name" value="ZINC_FINGER_C2H2_1"/>
    <property type="match status" value="4"/>
</dbReference>
<protein>
    <recommendedName>
        <fullName evidence="13">C2H2-type domain-containing protein</fullName>
    </recommendedName>
</protein>
<dbReference type="FunFam" id="3.30.160.60:FF:003288">
    <property type="entry name" value="Uncharacterized protein"/>
    <property type="match status" value="1"/>
</dbReference>
<dbReference type="InParanoid" id="A0A672YH52"/>
<feature type="domain" description="C2H2-type" evidence="13">
    <location>
        <begin position="229"/>
        <end position="256"/>
    </location>
</feature>
<evidence type="ECO:0000256" key="1">
    <source>
        <dbReference type="ARBA" id="ARBA00004123"/>
    </source>
</evidence>
<dbReference type="InterPro" id="IPR013087">
    <property type="entry name" value="Znf_C2H2_type"/>
</dbReference>
<dbReference type="Pfam" id="PF00096">
    <property type="entry name" value="zf-C2H2"/>
    <property type="match status" value="4"/>
</dbReference>
<dbReference type="GO" id="GO:0008270">
    <property type="term" value="F:zinc ion binding"/>
    <property type="evidence" value="ECO:0007669"/>
    <property type="project" value="UniProtKB-KW"/>
</dbReference>
<evidence type="ECO:0000256" key="11">
    <source>
        <dbReference type="PROSITE-ProRule" id="PRU00042"/>
    </source>
</evidence>
<dbReference type="GO" id="GO:0005634">
    <property type="term" value="C:nucleus"/>
    <property type="evidence" value="ECO:0007669"/>
    <property type="project" value="UniProtKB-SubCell"/>
</dbReference>